<dbReference type="NCBIfam" id="TIGR03883">
    <property type="entry name" value="DUF2342_F420"/>
    <property type="match status" value="1"/>
</dbReference>
<dbReference type="InterPro" id="IPR022454">
    <property type="entry name" value="CHP03883_F420-assoc"/>
</dbReference>
<dbReference type="Gene3D" id="1.20.150.30">
    <property type="entry name" value="Zincin-like metallopeptidase, N-terminal domain"/>
    <property type="match status" value="1"/>
</dbReference>
<proteinExistence type="predicted"/>
<keyword evidence="2" id="KW-1185">Reference proteome</keyword>
<evidence type="ECO:0000313" key="1">
    <source>
        <dbReference type="EMBL" id="UZJ24430.1"/>
    </source>
</evidence>
<reference evidence="1" key="1">
    <citation type="submission" date="2022-10" db="EMBL/GenBank/DDBJ databases">
        <title>Rhodococcus sp.75.</title>
        <authorList>
            <person name="Sun M."/>
        </authorList>
    </citation>
    <scope>NUCLEOTIDE SEQUENCE</scope>
    <source>
        <strain evidence="1">75</strain>
    </source>
</reference>
<gene>
    <name evidence="1" type="ORF">RHODO2019_14980</name>
</gene>
<dbReference type="Pfam" id="PF10103">
    <property type="entry name" value="Zincin_2"/>
    <property type="match status" value="1"/>
</dbReference>
<evidence type="ECO:0000313" key="2">
    <source>
        <dbReference type="Proteomes" id="UP001164965"/>
    </source>
</evidence>
<dbReference type="EMBL" id="CP110615">
    <property type="protein sequence ID" value="UZJ24430.1"/>
    <property type="molecule type" value="Genomic_DNA"/>
</dbReference>
<keyword evidence="1" id="KW-0482">Metalloprotease</keyword>
<dbReference type="Proteomes" id="UP001164965">
    <property type="component" value="Chromosome"/>
</dbReference>
<dbReference type="PANTHER" id="PTHR39420">
    <property type="match status" value="1"/>
</dbReference>
<dbReference type="InterPro" id="IPR042271">
    <property type="entry name" value="Zinicin_2_N"/>
</dbReference>
<dbReference type="PANTHER" id="PTHR39420:SF1">
    <property type="entry name" value="HYDROLASE"/>
    <property type="match status" value="1"/>
</dbReference>
<keyword evidence="1" id="KW-0378">Hydrolase</keyword>
<dbReference type="NCBIfam" id="TIGR03624">
    <property type="entry name" value="putative hydrolase"/>
    <property type="match status" value="1"/>
</dbReference>
<dbReference type="GO" id="GO:0008237">
    <property type="term" value="F:metallopeptidase activity"/>
    <property type="evidence" value="ECO:0007669"/>
    <property type="project" value="UniProtKB-KW"/>
</dbReference>
<accession>A0ABY6NYG0</accession>
<dbReference type="InterPro" id="IPR018766">
    <property type="entry name" value="Zinicin_2"/>
</dbReference>
<sequence length="342" mass="36148">MNPQLPVVDWPLAGRTAARLARPGPTTTRAEAAAVVAELADAAVRAEAPVREVTRLADGLPVAPALVVDRARWARAAAASTGSLTGTARVPGGPGPGITGRAAALQAGALLGYLSGAILGQFDPFTHQPGTSTGTLLLVAPNVVAVERALRVDPHDFRLWVCLHEVTHRVQFTAVPWLSGYMAETVGTLTAPEQGGLPLGRVLEVVRSGERPDGVVGLVRSLQTPGQRRALDRLLALGTLLEGHADHVMDSVGPAVVPSVRGIRTAFDRRRTRPTNPVHRVLRALLGVDAKIAQYVRGKAFVDRVVATAGMDGFNAVWTSTDTLPTDAEITEPDRWVRRVLG</sequence>
<keyword evidence="1" id="KW-0645">Protease</keyword>
<name>A0ABY6NYG0_9NOCA</name>
<protein>
    <submittedName>
        <fullName evidence="1">Zinc-dependent metalloprotease</fullName>
    </submittedName>
</protein>
<dbReference type="SUPFAM" id="SSF55486">
    <property type="entry name" value="Metalloproteases ('zincins'), catalytic domain"/>
    <property type="match status" value="1"/>
</dbReference>
<organism evidence="1 2">
    <name type="scientific">Rhodococcus antarcticus</name>
    <dbReference type="NCBI Taxonomy" id="2987751"/>
    <lineage>
        <taxon>Bacteria</taxon>
        <taxon>Bacillati</taxon>
        <taxon>Actinomycetota</taxon>
        <taxon>Actinomycetes</taxon>
        <taxon>Mycobacteriales</taxon>
        <taxon>Nocardiaceae</taxon>
        <taxon>Rhodococcus</taxon>
    </lineage>
</organism>